<dbReference type="Pfam" id="PF07859">
    <property type="entry name" value="Abhydrolase_3"/>
    <property type="match status" value="1"/>
</dbReference>
<dbReference type="Proteomes" id="UP000325788">
    <property type="component" value="Unassembled WGS sequence"/>
</dbReference>
<dbReference type="Gene3D" id="3.40.50.1820">
    <property type="entry name" value="alpha/beta hydrolase"/>
    <property type="match status" value="1"/>
</dbReference>
<dbReference type="InterPro" id="IPR013094">
    <property type="entry name" value="AB_hydrolase_3"/>
</dbReference>
<dbReference type="RefSeq" id="WP_151505054.1">
    <property type="nucleotide sequence ID" value="NZ_VXLD01000010.1"/>
</dbReference>
<sequence>MKISAPWKQFITESLLKTTIRTPSQYNLPPNVLRHGLEQLCKIFPTQADVQVRPLRLGQLNAEELKPQKESTQLIFHIHGGAFFLGSLNTHRAFLSQIAARTQMQVLHVDYPLSPEHPFPEAIDVLFDTYLNLLDQGILAKDIILSGDSCGANLAVALAIKIRQAQLEQVSGLILLSPFLDLTLTSESLRFNQKHDALLSIEALEAGIDYYLPADIDRGDPRVSPLFDDLTGLPPTLIQVGSKEILMDDGQRFQQQAEAAGVQVEFKIYTGMWHNFQMFSAWFEEAQQALADLAAFAHRLDKD</sequence>
<dbReference type="EMBL" id="VXLD01000010">
    <property type="protein sequence ID" value="KAB1853083.1"/>
    <property type="molecule type" value="Genomic_DNA"/>
</dbReference>
<gene>
    <name evidence="5" type="ORF">F4W09_13160</name>
</gene>
<evidence type="ECO:0000259" key="4">
    <source>
        <dbReference type="Pfam" id="PF07859"/>
    </source>
</evidence>
<evidence type="ECO:0000256" key="2">
    <source>
        <dbReference type="ARBA" id="ARBA00022801"/>
    </source>
</evidence>
<dbReference type="GO" id="GO:0004806">
    <property type="term" value="F:triacylglycerol lipase activity"/>
    <property type="evidence" value="ECO:0007669"/>
    <property type="project" value="TreeGrafter"/>
</dbReference>
<dbReference type="PANTHER" id="PTHR48081">
    <property type="entry name" value="AB HYDROLASE SUPERFAMILY PROTEIN C4A8.06C"/>
    <property type="match status" value="1"/>
</dbReference>
<dbReference type="InterPro" id="IPR002168">
    <property type="entry name" value="Lipase_GDXG_HIS_AS"/>
</dbReference>
<keyword evidence="2 5" id="KW-0378">Hydrolase</keyword>
<feature type="active site" evidence="3">
    <location>
        <position position="149"/>
    </location>
</feature>
<feature type="domain" description="Alpha/beta hydrolase fold-3" evidence="4">
    <location>
        <begin position="75"/>
        <end position="277"/>
    </location>
</feature>
<dbReference type="InterPro" id="IPR029058">
    <property type="entry name" value="AB_hydrolase_fold"/>
</dbReference>
<comment type="caution">
    <text evidence="5">The sequence shown here is derived from an EMBL/GenBank/DDBJ whole genome shotgun (WGS) entry which is preliminary data.</text>
</comment>
<evidence type="ECO:0000256" key="3">
    <source>
        <dbReference type="PROSITE-ProRule" id="PRU10038"/>
    </source>
</evidence>
<proteinExistence type="inferred from homology"/>
<comment type="similarity">
    <text evidence="1">Belongs to the 'GDXG' lipolytic enzyme family.</text>
</comment>
<accession>A0A5N4WBV2</accession>
<dbReference type="InterPro" id="IPR050300">
    <property type="entry name" value="GDXG_lipolytic_enzyme"/>
</dbReference>
<protein>
    <submittedName>
        <fullName evidence="5">Alpha/beta hydrolase</fullName>
    </submittedName>
</protein>
<dbReference type="PANTHER" id="PTHR48081:SF30">
    <property type="entry name" value="ACETYL-HYDROLASE LIPR-RELATED"/>
    <property type="match status" value="1"/>
</dbReference>
<dbReference type="InterPro" id="IPR033140">
    <property type="entry name" value="Lipase_GDXG_put_SER_AS"/>
</dbReference>
<name>A0A5N4WBV2_9GAMM</name>
<dbReference type="AlphaFoldDB" id="A0A5N4WBV2"/>
<evidence type="ECO:0000313" key="6">
    <source>
        <dbReference type="Proteomes" id="UP000325788"/>
    </source>
</evidence>
<evidence type="ECO:0000256" key="1">
    <source>
        <dbReference type="ARBA" id="ARBA00010515"/>
    </source>
</evidence>
<dbReference type="PROSITE" id="PS01173">
    <property type="entry name" value="LIPASE_GDXG_HIS"/>
    <property type="match status" value="1"/>
</dbReference>
<evidence type="ECO:0000313" key="5">
    <source>
        <dbReference type="EMBL" id="KAB1853083.1"/>
    </source>
</evidence>
<dbReference type="SUPFAM" id="SSF53474">
    <property type="entry name" value="alpha/beta-Hydrolases"/>
    <property type="match status" value="1"/>
</dbReference>
<organism evidence="5 6">
    <name type="scientific">Acinetobacter tandoii</name>
    <dbReference type="NCBI Taxonomy" id="202954"/>
    <lineage>
        <taxon>Bacteria</taxon>
        <taxon>Pseudomonadati</taxon>
        <taxon>Pseudomonadota</taxon>
        <taxon>Gammaproteobacteria</taxon>
        <taxon>Moraxellales</taxon>
        <taxon>Moraxellaceae</taxon>
        <taxon>Acinetobacter</taxon>
    </lineage>
</organism>
<dbReference type="PROSITE" id="PS01174">
    <property type="entry name" value="LIPASE_GDXG_SER"/>
    <property type="match status" value="1"/>
</dbReference>
<reference evidence="5 6" key="1">
    <citation type="submission" date="2019-09" db="EMBL/GenBank/DDBJ databases">
        <title>Draft genome sequence of Acinetobacter tandoii W4-4-4 isolated from environmental water sample.</title>
        <authorList>
            <person name="Wee S.K."/>
            <person name="Yan B."/>
            <person name="Mustaffa S.B."/>
            <person name="Yap E.P.H."/>
        </authorList>
    </citation>
    <scope>NUCLEOTIDE SEQUENCE [LARGE SCALE GENOMIC DNA]</scope>
    <source>
        <strain evidence="5 6">W4-4-4</strain>
    </source>
</reference>